<gene>
    <name evidence="7" type="ORF">IAC85_03065</name>
</gene>
<reference evidence="7" key="1">
    <citation type="submission" date="2020-10" db="EMBL/GenBank/DDBJ databases">
        <authorList>
            <person name="Gilroy R."/>
        </authorList>
    </citation>
    <scope>NUCLEOTIDE SEQUENCE</scope>
    <source>
        <strain evidence="7">CHK165-10780</strain>
    </source>
</reference>
<evidence type="ECO:0000256" key="5">
    <source>
        <dbReference type="SAM" id="Phobius"/>
    </source>
</evidence>
<feature type="transmembrane region" description="Helical" evidence="5">
    <location>
        <begin position="126"/>
        <end position="146"/>
    </location>
</feature>
<feature type="transmembrane region" description="Helical" evidence="5">
    <location>
        <begin position="21"/>
        <end position="41"/>
    </location>
</feature>
<sequence length="235" mass="25987">MSFHKIKTLFLLGVEDLFKNMNVFVYVLMPILFALLYSNISAGNSEYLFSLCILLNIAMVPVALMGTVIAEEKEKNTLRTLMLNNVQGTEILFAKAAICLLFVIVDNVIIYLIFDLPMSQFLPYQLIGLLVGVAVIFFGALVGLLAKNQMSAGLLSIPFMLILMAPLFISMIGSEIATKLSHLLPTDAMMSLFDVIAKGEFSLNTIGEPTIVILAWFVISFVLFNIAYKRVGIDN</sequence>
<name>A0A9D1CKD2_9FIRM</name>
<feature type="transmembrane region" description="Helical" evidence="5">
    <location>
        <begin position="153"/>
        <end position="173"/>
    </location>
</feature>
<evidence type="ECO:0000256" key="1">
    <source>
        <dbReference type="ARBA" id="ARBA00004141"/>
    </source>
</evidence>
<feature type="transmembrane region" description="Helical" evidence="5">
    <location>
        <begin position="91"/>
        <end position="114"/>
    </location>
</feature>
<keyword evidence="4 5" id="KW-0472">Membrane</keyword>
<dbReference type="EMBL" id="DVFU01000061">
    <property type="protein sequence ID" value="HIQ64700.1"/>
    <property type="molecule type" value="Genomic_DNA"/>
</dbReference>
<dbReference type="Proteomes" id="UP000886725">
    <property type="component" value="Unassembled WGS sequence"/>
</dbReference>
<dbReference type="Pfam" id="PF12698">
    <property type="entry name" value="ABC2_membrane_3"/>
    <property type="match status" value="1"/>
</dbReference>
<dbReference type="GO" id="GO:0016020">
    <property type="term" value="C:membrane"/>
    <property type="evidence" value="ECO:0007669"/>
    <property type="project" value="UniProtKB-SubCell"/>
</dbReference>
<evidence type="ECO:0000256" key="4">
    <source>
        <dbReference type="ARBA" id="ARBA00023136"/>
    </source>
</evidence>
<evidence type="ECO:0000313" key="7">
    <source>
        <dbReference type="EMBL" id="HIQ64700.1"/>
    </source>
</evidence>
<comment type="caution">
    <text evidence="7">The sequence shown here is derived from an EMBL/GenBank/DDBJ whole genome shotgun (WGS) entry which is preliminary data.</text>
</comment>
<organism evidence="7 8">
    <name type="scientific">Candidatus Faecenecus gallistercoris</name>
    <dbReference type="NCBI Taxonomy" id="2840793"/>
    <lineage>
        <taxon>Bacteria</taxon>
        <taxon>Bacillati</taxon>
        <taxon>Bacillota</taxon>
        <taxon>Bacillota incertae sedis</taxon>
        <taxon>Candidatus Faecenecus</taxon>
    </lineage>
</organism>
<evidence type="ECO:0000313" key="8">
    <source>
        <dbReference type="Proteomes" id="UP000886725"/>
    </source>
</evidence>
<keyword evidence="3 5" id="KW-1133">Transmembrane helix</keyword>
<feature type="domain" description="ABC-2 type transporter transmembrane" evidence="6">
    <location>
        <begin position="39"/>
        <end position="223"/>
    </location>
</feature>
<feature type="transmembrane region" description="Helical" evidence="5">
    <location>
        <begin position="47"/>
        <end position="70"/>
    </location>
</feature>
<dbReference type="InterPro" id="IPR013525">
    <property type="entry name" value="ABC2_TM"/>
</dbReference>
<protein>
    <submittedName>
        <fullName evidence="7">ABC transporter permease</fullName>
    </submittedName>
</protein>
<proteinExistence type="predicted"/>
<accession>A0A9D1CKD2</accession>
<reference evidence="7" key="2">
    <citation type="journal article" date="2021" name="PeerJ">
        <title>Extensive microbial diversity within the chicken gut microbiome revealed by metagenomics and culture.</title>
        <authorList>
            <person name="Gilroy R."/>
            <person name="Ravi A."/>
            <person name="Getino M."/>
            <person name="Pursley I."/>
            <person name="Horton D.L."/>
            <person name="Alikhan N.F."/>
            <person name="Baker D."/>
            <person name="Gharbi K."/>
            <person name="Hall N."/>
            <person name="Watson M."/>
            <person name="Adriaenssens E.M."/>
            <person name="Foster-Nyarko E."/>
            <person name="Jarju S."/>
            <person name="Secka A."/>
            <person name="Antonio M."/>
            <person name="Oren A."/>
            <person name="Chaudhuri R.R."/>
            <person name="La Ragione R."/>
            <person name="Hildebrand F."/>
            <person name="Pallen M.J."/>
        </authorList>
    </citation>
    <scope>NUCLEOTIDE SEQUENCE</scope>
    <source>
        <strain evidence="7">CHK165-10780</strain>
    </source>
</reference>
<dbReference type="AlphaFoldDB" id="A0A9D1CKD2"/>
<evidence type="ECO:0000256" key="2">
    <source>
        <dbReference type="ARBA" id="ARBA00022692"/>
    </source>
</evidence>
<dbReference type="GO" id="GO:0140359">
    <property type="term" value="F:ABC-type transporter activity"/>
    <property type="evidence" value="ECO:0007669"/>
    <property type="project" value="InterPro"/>
</dbReference>
<comment type="subcellular location">
    <subcellularLocation>
        <location evidence="1">Membrane</location>
        <topology evidence="1">Multi-pass membrane protein</topology>
    </subcellularLocation>
</comment>
<evidence type="ECO:0000256" key="3">
    <source>
        <dbReference type="ARBA" id="ARBA00022989"/>
    </source>
</evidence>
<evidence type="ECO:0000259" key="6">
    <source>
        <dbReference type="Pfam" id="PF12698"/>
    </source>
</evidence>
<feature type="transmembrane region" description="Helical" evidence="5">
    <location>
        <begin position="210"/>
        <end position="228"/>
    </location>
</feature>
<keyword evidence="2 5" id="KW-0812">Transmembrane</keyword>